<gene>
    <name evidence="11" type="ORF">SAMN04487751_0636</name>
</gene>
<dbReference type="GO" id="GO:0003684">
    <property type="term" value="F:damaged DNA binding"/>
    <property type="evidence" value="ECO:0007669"/>
    <property type="project" value="InterPro"/>
</dbReference>
<keyword evidence="3" id="KW-0227">DNA damage</keyword>
<evidence type="ECO:0000256" key="6">
    <source>
        <dbReference type="ARBA" id="ARBA00023204"/>
    </source>
</evidence>
<evidence type="ECO:0000256" key="9">
    <source>
        <dbReference type="ARBA" id="ARBA00023295"/>
    </source>
</evidence>
<dbReference type="SUPFAM" id="SSF57716">
    <property type="entry name" value="Glucocorticoid receptor-like (DNA-binding domain)"/>
    <property type="match status" value="1"/>
</dbReference>
<reference evidence="11 12" key="1">
    <citation type="submission" date="2016-10" db="EMBL/GenBank/DDBJ databases">
        <authorList>
            <person name="Varghese N."/>
            <person name="Submissions S."/>
        </authorList>
    </citation>
    <scope>NUCLEOTIDE SEQUENCE [LARGE SCALE GENOMIC DNA]</scope>
    <source>
        <strain evidence="11 12">UNC380MFSha3.1</strain>
    </source>
</reference>
<sequence length="266" mass="28538">MPESPEVQALAEFLAEHAVSRRIETVDLDEFRALKTRDRPLTELSGATITGVRRFGKHLDLQTDAAHLVISFGRAGWARWDGEAAPDDAPVIARLPLDGALLELTDAGDWLSLGLSVVDDPLSVPALAKLGPDPLNPAFGQADLDRAVSGRRKQLKALLQEQETLAGIGNAYSDEILHAAKLSPLGHGSPLDEGERERLFGAVTTTLRDAAAARRGVPPHRLKEAKVAAMRVHGRGGQTCPVCGDTILDHDAAASWQYCPTCEATR</sequence>
<name>A0A7Z7GCX6_9MICO</name>
<keyword evidence="7" id="KW-0456">Lyase</keyword>
<comment type="catalytic activity">
    <reaction evidence="1">
        <text>Hydrolysis of DNA containing ring-opened 7-methylguanine residues, releasing 2,6-diamino-4-hydroxy-5-(N-methyl)formamidopyrimidine.</text>
        <dbReference type="EC" id="3.2.2.23"/>
    </reaction>
</comment>
<dbReference type="PANTHER" id="PTHR22993:SF9">
    <property type="entry name" value="FORMAMIDOPYRIMIDINE-DNA GLYCOSYLASE"/>
    <property type="match status" value="1"/>
</dbReference>
<feature type="domain" description="Formamidopyrimidine-DNA glycosylase catalytic" evidence="10">
    <location>
        <begin position="2"/>
        <end position="111"/>
    </location>
</feature>
<dbReference type="GO" id="GO:0008270">
    <property type="term" value="F:zinc ion binding"/>
    <property type="evidence" value="ECO:0007669"/>
    <property type="project" value="InterPro"/>
</dbReference>
<protein>
    <submittedName>
        <fullName evidence="11">Formamidopyrimidine-DNA glycosylase</fullName>
    </submittedName>
</protein>
<organism evidence="11 12">
    <name type="scientific">Microbacterium saccharophilum</name>
    <dbReference type="NCBI Taxonomy" id="1213358"/>
    <lineage>
        <taxon>Bacteria</taxon>
        <taxon>Bacillati</taxon>
        <taxon>Actinomycetota</taxon>
        <taxon>Actinomycetes</taxon>
        <taxon>Micrococcales</taxon>
        <taxon>Microbacteriaceae</taxon>
        <taxon>Microbacterium</taxon>
    </lineage>
</organism>
<dbReference type="GO" id="GO:0006284">
    <property type="term" value="P:base-excision repair"/>
    <property type="evidence" value="ECO:0007669"/>
    <property type="project" value="InterPro"/>
</dbReference>
<keyword evidence="5" id="KW-0238">DNA-binding</keyword>
<dbReference type="Pfam" id="PF01149">
    <property type="entry name" value="Fapy_DNA_glyco"/>
    <property type="match status" value="1"/>
</dbReference>
<proteinExistence type="inferred from homology"/>
<evidence type="ECO:0000256" key="1">
    <source>
        <dbReference type="ARBA" id="ARBA00001668"/>
    </source>
</evidence>
<evidence type="ECO:0000313" key="12">
    <source>
        <dbReference type="Proteomes" id="UP000198702"/>
    </source>
</evidence>
<dbReference type="Proteomes" id="UP000198702">
    <property type="component" value="Unassembled WGS sequence"/>
</dbReference>
<evidence type="ECO:0000259" key="10">
    <source>
        <dbReference type="PROSITE" id="PS51068"/>
    </source>
</evidence>
<dbReference type="PROSITE" id="PS51068">
    <property type="entry name" value="FPG_CAT"/>
    <property type="match status" value="1"/>
</dbReference>
<dbReference type="SMART" id="SM01232">
    <property type="entry name" value="H2TH"/>
    <property type="match status" value="1"/>
</dbReference>
<evidence type="ECO:0000256" key="4">
    <source>
        <dbReference type="ARBA" id="ARBA00022801"/>
    </source>
</evidence>
<dbReference type="GO" id="GO:0003906">
    <property type="term" value="F:DNA-(apurinic or apyrimidinic site) endonuclease activity"/>
    <property type="evidence" value="ECO:0007669"/>
    <property type="project" value="InterPro"/>
</dbReference>
<dbReference type="RefSeq" id="WP_028495230.1">
    <property type="nucleotide sequence ID" value="NZ_FOQZ01000001.1"/>
</dbReference>
<dbReference type="InterPro" id="IPR015886">
    <property type="entry name" value="H2TH_FPG"/>
</dbReference>
<dbReference type="Pfam" id="PF06831">
    <property type="entry name" value="H2TH"/>
    <property type="match status" value="1"/>
</dbReference>
<evidence type="ECO:0000313" key="11">
    <source>
        <dbReference type="EMBL" id="SFI24703.1"/>
    </source>
</evidence>
<dbReference type="SUPFAM" id="SSF46946">
    <property type="entry name" value="S13-like H2TH domain"/>
    <property type="match status" value="1"/>
</dbReference>
<keyword evidence="9" id="KW-0326">Glycosidase</keyword>
<comment type="similarity">
    <text evidence="2">Belongs to the FPG family.</text>
</comment>
<evidence type="ECO:0000256" key="3">
    <source>
        <dbReference type="ARBA" id="ARBA00022763"/>
    </source>
</evidence>
<dbReference type="AlphaFoldDB" id="A0A7Z7GCX6"/>
<comment type="caution">
    <text evidence="11">The sequence shown here is derived from an EMBL/GenBank/DDBJ whole genome shotgun (WGS) entry which is preliminary data.</text>
</comment>
<dbReference type="SMART" id="SM00898">
    <property type="entry name" value="Fapy_DNA_glyco"/>
    <property type="match status" value="1"/>
</dbReference>
<keyword evidence="8" id="KW-0511">Multifunctional enzyme</keyword>
<dbReference type="InterPro" id="IPR035937">
    <property type="entry name" value="FPG_N"/>
</dbReference>
<evidence type="ECO:0000256" key="8">
    <source>
        <dbReference type="ARBA" id="ARBA00023268"/>
    </source>
</evidence>
<dbReference type="InterPro" id="IPR010979">
    <property type="entry name" value="Ribosomal_uS13-like_H2TH"/>
</dbReference>
<dbReference type="SUPFAM" id="SSF81624">
    <property type="entry name" value="N-terminal domain of MutM-like DNA repair proteins"/>
    <property type="match status" value="1"/>
</dbReference>
<dbReference type="PANTHER" id="PTHR22993">
    <property type="entry name" value="FORMAMIDOPYRIMIDINE-DNA GLYCOSYLASE"/>
    <property type="match status" value="1"/>
</dbReference>
<dbReference type="InterPro" id="IPR012319">
    <property type="entry name" value="FPG_cat"/>
</dbReference>
<dbReference type="GO" id="GO:0034039">
    <property type="term" value="F:8-oxo-7,8-dihydroguanine DNA N-glycosylase activity"/>
    <property type="evidence" value="ECO:0007669"/>
    <property type="project" value="TreeGrafter"/>
</dbReference>
<dbReference type="Gene3D" id="3.20.190.10">
    <property type="entry name" value="MutM-like, N-terminal"/>
    <property type="match status" value="1"/>
</dbReference>
<keyword evidence="6" id="KW-0234">DNA repair</keyword>
<keyword evidence="4" id="KW-0378">Hydrolase</keyword>
<evidence type="ECO:0000256" key="2">
    <source>
        <dbReference type="ARBA" id="ARBA00009409"/>
    </source>
</evidence>
<dbReference type="Gene3D" id="1.10.8.50">
    <property type="match status" value="1"/>
</dbReference>
<evidence type="ECO:0000256" key="7">
    <source>
        <dbReference type="ARBA" id="ARBA00023239"/>
    </source>
</evidence>
<dbReference type="EMBL" id="FOQZ01000001">
    <property type="protein sequence ID" value="SFI24703.1"/>
    <property type="molecule type" value="Genomic_DNA"/>
</dbReference>
<dbReference type="GO" id="GO:0016829">
    <property type="term" value="F:lyase activity"/>
    <property type="evidence" value="ECO:0007669"/>
    <property type="project" value="UniProtKB-KW"/>
</dbReference>
<evidence type="ECO:0000256" key="5">
    <source>
        <dbReference type="ARBA" id="ARBA00023125"/>
    </source>
</evidence>
<accession>A0A7Z7GCX6</accession>